<comment type="subcellular location">
    <subcellularLocation>
        <location evidence="1">Cytoplasm</location>
    </subcellularLocation>
</comment>
<feature type="coiled-coil region" evidence="4">
    <location>
        <begin position="14"/>
        <end position="76"/>
    </location>
</feature>
<dbReference type="PANTHER" id="PTHR11145:SF8">
    <property type="entry name" value="RE57120P"/>
    <property type="match status" value="1"/>
</dbReference>
<dbReference type="Pfam" id="PF08005">
    <property type="entry name" value="PHR"/>
    <property type="match status" value="1"/>
</dbReference>
<accession>A0A8S1IU04</accession>
<dbReference type="InterPro" id="IPR038648">
    <property type="entry name" value="PHR_sf"/>
</dbReference>
<evidence type="ECO:0000256" key="2">
    <source>
        <dbReference type="ARBA" id="ARBA00004906"/>
    </source>
</evidence>
<dbReference type="AlphaFoldDB" id="A0A8S1IU04"/>
<keyword evidence="4" id="KW-0175">Coiled coil</keyword>
<gene>
    <name evidence="6" type="ORF">OSTQU699_LOCUS3855</name>
</gene>
<dbReference type="Gene3D" id="3.30.710.10">
    <property type="entry name" value="Potassium Channel Kv1.1, Chain A"/>
    <property type="match status" value="1"/>
</dbReference>
<dbReference type="Proteomes" id="UP000708148">
    <property type="component" value="Unassembled WGS sequence"/>
</dbReference>
<organism evidence="6 7">
    <name type="scientific">Ostreobium quekettii</name>
    <dbReference type="NCBI Taxonomy" id="121088"/>
    <lineage>
        <taxon>Eukaryota</taxon>
        <taxon>Viridiplantae</taxon>
        <taxon>Chlorophyta</taxon>
        <taxon>core chlorophytes</taxon>
        <taxon>Ulvophyceae</taxon>
        <taxon>TCBD clade</taxon>
        <taxon>Bryopsidales</taxon>
        <taxon>Ostreobineae</taxon>
        <taxon>Ostreobiaceae</taxon>
        <taxon>Ostreobium</taxon>
    </lineage>
</organism>
<dbReference type="InterPro" id="IPR011333">
    <property type="entry name" value="SKP1/BTB/POZ_sf"/>
</dbReference>
<dbReference type="Pfam" id="PF02214">
    <property type="entry name" value="BTB_2"/>
    <property type="match status" value="1"/>
</dbReference>
<proteinExistence type="predicted"/>
<dbReference type="InterPro" id="IPR045068">
    <property type="entry name" value="BACURD1-3"/>
</dbReference>
<dbReference type="GO" id="GO:0051260">
    <property type="term" value="P:protein homooligomerization"/>
    <property type="evidence" value="ECO:0007669"/>
    <property type="project" value="InterPro"/>
</dbReference>
<dbReference type="OrthoDB" id="2414723at2759"/>
<dbReference type="PANTHER" id="PTHR11145">
    <property type="entry name" value="BTB/POZ DOMAIN-CONTAINING ADAPTER FOR CUL3-MEDIATED RHOA DEGRADATION PROTEIN FAMILY MEMBER"/>
    <property type="match status" value="1"/>
</dbReference>
<evidence type="ECO:0000313" key="6">
    <source>
        <dbReference type="EMBL" id="CAD7698494.1"/>
    </source>
</evidence>
<comment type="caution">
    <text evidence="6">The sequence shown here is derived from an EMBL/GenBank/DDBJ whole genome shotgun (WGS) entry which is preliminary data.</text>
</comment>
<keyword evidence="3" id="KW-0963">Cytoplasm</keyword>
<comment type="pathway">
    <text evidence="2">Protein modification; protein ubiquitination.</text>
</comment>
<keyword evidence="7" id="KW-1185">Reference proteome</keyword>
<dbReference type="SMART" id="SM00225">
    <property type="entry name" value="BTB"/>
    <property type="match status" value="1"/>
</dbReference>
<dbReference type="Gene3D" id="2.60.120.820">
    <property type="entry name" value="PHR domain"/>
    <property type="match status" value="1"/>
</dbReference>
<feature type="domain" description="BTB" evidence="5">
    <location>
        <begin position="71"/>
        <end position="176"/>
    </location>
</feature>
<dbReference type="GO" id="GO:0005737">
    <property type="term" value="C:cytoplasm"/>
    <property type="evidence" value="ECO:0007669"/>
    <property type="project" value="UniProtKB-SubCell"/>
</dbReference>
<protein>
    <recommendedName>
        <fullName evidence="5">BTB domain-containing protein</fullName>
    </recommendedName>
</protein>
<dbReference type="InterPro" id="IPR000210">
    <property type="entry name" value="BTB/POZ_dom"/>
</dbReference>
<dbReference type="EMBL" id="CAJHUC010000839">
    <property type="protein sequence ID" value="CAD7698494.1"/>
    <property type="molecule type" value="Genomic_DNA"/>
</dbReference>
<sequence>MSCANTCSRVDESMDRVKQGMRDLDSRMEDLRAALEQEVEDINKARKELEQDQQRFEEESKRIQEVMNESEQVRLNVGGHEFTTTVTTLRNAPSPSLFNAMFSGRHSLKPDKNGCFFIDRDGRHFHDILNYLRDGSFSCPMENADFKYLLELKSEAEYYGLCGLVEKIEKYPYSMTRVVRTSQLNTVDSWLYEDGQDEIVFSVDKECQLLGAGLCGTEGGFTVELELLEVAQDDFSAEVTNITDVAQSFTKADGPLLKMFFDGPARLLPGKFYMLSALIKGSESHCCEDCMDSVVAGGVRVNFHVWESPNGTNELRGQFPELYVRVLI</sequence>
<evidence type="ECO:0000259" key="5">
    <source>
        <dbReference type="SMART" id="SM00225"/>
    </source>
</evidence>
<name>A0A8S1IU04_9CHLO</name>
<evidence type="ECO:0000256" key="3">
    <source>
        <dbReference type="ARBA" id="ARBA00022490"/>
    </source>
</evidence>
<dbReference type="SUPFAM" id="SSF54695">
    <property type="entry name" value="POZ domain"/>
    <property type="match status" value="1"/>
</dbReference>
<evidence type="ECO:0000313" key="7">
    <source>
        <dbReference type="Proteomes" id="UP000708148"/>
    </source>
</evidence>
<dbReference type="InterPro" id="IPR012983">
    <property type="entry name" value="PHR"/>
</dbReference>
<evidence type="ECO:0000256" key="1">
    <source>
        <dbReference type="ARBA" id="ARBA00004496"/>
    </source>
</evidence>
<reference evidence="6" key="1">
    <citation type="submission" date="2020-12" db="EMBL/GenBank/DDBJ databases">
        <authorList>
            <person name="Iha C."/>
        </authorList>
    </citation>
    <scope>NUCLEOTIDE SEQUENCE</scope>
</reference>
<dbReference type="InterPro" id="IPR003131">
    <property type="entry name" value="T1-type_BTB"/>
</dbReference>
<evidence type="ECO:0000256" key="4">
    <source>
        <dbReference type="SAM" id="Coils"/>
    </source>
</evidence>